<accession>A0A126V1Z4</accession>
<organism evidence="1 2">
    <name type="scientific">Falsihalocynthiibacter arcticus</name>
    <dbReference type="NCBI Taxonomy" id="1579316"/>
    <lineage>
        <taxon>Bacteria</taxon>
        <taxon>Pseudomonadati</taxon>
        <taxon>Pseudomonadota</taxon>
        <taxon>Alphaproteobacteria</taxon>
        <taxon>Rhodobacterales</taxon>
        <taxon>Roseobacteraceae</taxon>
        <taxon>Falsihalocynthiibacter</taxon>
    </lineage>
</organism>
<reference evidence="1 2" key="1">
    <citation type="submission" date="2016-02" db="EMBL/GenBank/DDBJ databases">
        <title>Complete genome sequence of Halocynthiibacter arcticus PAMC 20958t from arctic marine sediment.</title>
        <authorList>
            <person name="Lee Y.M."/>
            <person name="Baek K."/>
            <person name="Lee H.K."/>
            <person name="Shin S.C."/>
        </authorList>
    </citation>
    <scope>NUCLEOTIDE SEQUENCE [LARGE SCALE GENOMIC DNA]</scope>
    <source>
        <strain evidence="1">PAMC 20958</strain>
    </source>
</reference>
<dbReference type="KEGG" id="hat:RC74_14615"/>
<dbReference type="Proteomes" id="UP000070371">
    <property type="component" value="Chromosome"/>
</dbReference>
<evidence type="ECO:0000313" key="2">
    <source>
        <dbReference type="Proteomes" id="UP000070371"/>
    </source>
</evidence>
<evidence type="ECO:0000313" key="1">
    <source>
        <dbReference type="EMBL" id="AML52342.1"/>
    </source>
</evidence>
<dbReference type="STRING" id="1579316.RC74_14615"/>
<dbReference type="EMBL" id="CP014327">
    <property type="protein sequence ID" value="AML52342.1"/>
    <property type="molecule type" value="Genomic_DNA"/>
</dbReference>
<protein>
    <submittedName>
        <fullName evidence="1">Uncharacterized protein</fullName>
    </submittedName>
</protein>
<keyword evidence="2" id="KW-1185">Reference proteome</keyword>
<proteinExistence type="predicted"/>
<dbReference type="RefSeq" id="WP_039003163.1">
    <property type="nucleotide sequence ID" value="NZ_CP014327.1"/>
</dbReference>
<sequence>MRAPRPDAELLAPCEKPRLAPGAKSQADIEIALGRIGSDLITCADRHGALANWTIEHTAIVGFQ</sequence>
<name>A0A126V1Z4_9RHOB</name>
<dbReference type="AlphaFoldDB" id="A0A126V1Z4"/>
<gene>
    <name evidence="1" type="ORF">RC74_14615</name>
</gene>